<evidence type="ECO:0000259" key="1">
    <source>
        <dbReference type="PROSITE" id="PS51194"/>
    </source>
</evidence>
<gene>
    <name evidence="2" type="ORF">PHACADRAFT_106922</name>
</gene>
<dbReference type="CDD" id="cd18785">
    <property type="entry name" value="SF2_C"/>
    <property type="match status" value="1"/>
</dbReference>
<dbReference type="EMBL" id="JH930481">
    <property type="protein sequence ID" value="EKM49479.1"/>
    <property type="molecule type" value="Genomic_DNA"/>
</dbReference>
<proteinExistence type="predicted"/>
<protein>
    <recommendedName>
        <fullName evidence="1">Helicase C-terminal domain-containing protein</fullName>
    </recommendedName>
</protein>
<feature type="non-terminal residue" evidence="2">
    <location>
        <position position="1"/>
    </location>
</feature>
<dbReference type="InParanoid" id="K5VSD6"/>
<accession>K5VSD6</accession>
<dbReference type="InterPro" id="IPR001650">
    <property type="entry name" value="Helicase_C-like"/>
</dbReference>
<dbReference type="Pfam" id="PF00271">
    <property type="entry name" value="Helicase_C"/>
    <property type="match status" value="1"/>
</dbReference>
<evidence type="ECO:0000313" key="3">
    <source>
        <dbReference type="Proteomes" id="UP000008370"/>
    </source>
</evidence>
<dbReference type="GeneID" id="18907431"/>
<dbReference type="KEGG" id="pco:PHACADRAFT_106922"/>
<dbReference type="HOGENOM" id="CLU_001103_19_3_1"/>
<name>K5VSD6_PHACS</name>
<organism evidence="2 3">
    <name type="scientific">Phanerochaete carnosa (strain HHB-10118-sp)</name>
    <name type="common">White-rot fungus</name>
    <name type="synonym">Peniophora carnosa</name>
    <dbReference type="NCBI Taxonomy" id="650164"/>
    <lineage>
        <taxon>Eukaryota</taxon>
        <taxon>Fungi</taxon>
        <taxon>Dikarya</taxon>
        <taxon>Basidiomycota</taxon>
        <taxon>Agaricomycotina</taxon>
        <taxon>Agaricomycetes</taxon>
        <taxon>Polyporales</taxon>
        <taxon>Phanerochaetaceae</taxon>
        <taxon>Phanerochaete</taxon>
    </lineage>
</organism>
<dbReference type="OrthoDB" id="10261556at2759"/>
<keyword evidence="3" id="KW-1185">Reference proteome</keyword>
<dbReference type="RefSeq" id="XP_007402083.1">
    <property type="nucleotide sequence ID" value="XM_007402021.1"/>
</dbReference>
<sequence>TVHVRQPNNWLNIHIGVQKIEHAVGSYLDLAFLVPSGWKEGDDSPCKFVAFFDSINEAMAAGEFLQRRLPLEHCEKILWFHSDMSDKFKAEALEKLRTREIWDLCATDSFGMGVDLPDITLVIQWHTRCDLVTLWQCLGREAHNGHLASIGLIFVEDKYFESEEKDETRAKRQAANAWKWQ</sequence>
<dbReference type="STRING" id="650164.K5VSD6"/>
<dbReference type="AlphaFoldDB" id="K5VSD6"/>
<reference evidence="2 3" key="1">
    <citation type="journal article" date="2012" name="BMC Genomics">
        <title>Comparative genomics of the white-rot fungi, Phanerochaete carnosa and P. chrysosporium, to elucidate the genetic basis of the distinct wood types they colonize.</title>
        <authorList>
            <person name="Suzuki H."/>
            <person name="MacDonald J."/>
            <person name="Syed K."/>
            <person name="Salamov A."/>
            <person name="Hori C."/>
            <person name="Aerts A."/>
            <person name="Henrissat B."/>
            <person name="Wiebenga A."/>
            <person name="vanKuyk P.A."/>
            <person name="Barry K."/>
            <person name="Lindquist E."/>
            <person name="LaButti K."/>
            <person name="Lapidus A."/>
            <person name="Lucas S."/>
            <person name="Coutinho P."/>
            <person name="Gong Y."/>
            <person name="Samejima M."/>
            <person name="Mahadevan R."/>
            <person name="Abou-Zaid M."/>
            <person name="de Vries R.P."/>
            <person name="Igarashi K."/>
            <person name="Yadav J.S."/>
            <person name="Grigoriev I.V."/>
            <person name="Master E.R."/>
        </authorList>
    </citation>
    <scope>NUCLEOTIDE SEQUENCE [LARGE SCALE GENOMIC DNA]</scope>
    <source>
        <strain evidence="2 3">HHB-10118-sp</strain>
    </source>
</reference>
<dbReference type="InterPro" id="IPR027417">
    <property type="entry name" value="P-loop_NTPase"/>
</dbReference>
<feature type="domain" description="Helicase C-terminal" evidence="1">
    <location>
        <begin position="32"/>
        <end position="181"/>
    </location>
</feature>
<evidence type="ECO:0000313" key="2">
    <source>
        <dbReference type="EMBL" id="EKM49479.1"/>
    </source>
</evidence>
<dbReference type="SUPFAM" id="SSF52540">
    <property type="entry name" value="P-loop containing nucleoside triphosphate hydrolases"/>
    <property type="match status" value="1"/>
</dbReference>
<dbReference type="SMART" id="SM00490">
    <property type="entry name" value="HELICc"/>
    <property type="match status" value="1"/>
</dbReference>
<dbReference type="Proteomes" id="UP000008370">
    <property type="component" value="Unassembled WGS sequence"/>
</dbReference>
<dbReference type="PROSITE" id="PS51194">
    <property type="entry name" value="HELICASE_CTER"/>
    <property type="match status" value="1"/>
</dbReference>
<dbReference type="Gene3D" id="3.40.50.300">
    <property type="entry name" value="P-loop containing nucleotide triphosphate hydrolases"/>
    <property type="match status" value="1"/>
</dbReference>